<evidence type="ECO:0000313" key="1">
    <source>
        <dbReference type="EMBL" id="GIY64982.1"/>
    </source>
</evidence>
<dbReference type="SUPFAM" id="SSF52540">
    <property type="entry name" value="P-loop containing nucleoside triphosphate hydrolases"/>
    <property type="match status" value="1"/>
</dbReference>
<gene>
    <name evidence="1" type="primary">HFM1</name>
    <name evidence="1" type="ORF">CEXT_171711</name>
</gene>
<comment type="caution">
    <text evidence="1">The sequence shown here is derived from an EMBL/GenBank/DDBJ whole genome shotgun (WGS) entry which is preliminary data.</text>
</comment>
<dbReference type="Gene3D" id="1.10.3380.10">
    <property type="entry name" value="Sec63 N-terminal domain-like domain"/>
    <property type="match status" value="1"/>
</dbReference>
<dbReference type="PANTHER" id="PTHR47835:SF3">
    <property type="entry name" value="HELICASE FOR MEIOSIS 1"/>
    <property type="match status" value="1"/>
</dbReference>
<dbReference type="AlphaFoldDB" id="A0AAV4V451"/>
<keyword evidence="1" id="KW-0378">Hydrolase</keyword>
<proteinExistence type="predicted"/>
<keyword evidence="1" id="KW-0547">Nucleotide-binding</keyword>
<evidence type="ECO:0000313" key="2">
    <source>
        <dbReference type="Proteomes" id="UP001054945"/>
    </source>
</evidence>
<name>A0AAV4V451_CAEEX</name>
<sequence length="556" mass="63735">MSVEITDIFDALIFVAVSTSTLAMGVNFPAHLVVVKSTEQYVGGAYKEYSETQMLQMIGRAGRPQAKYENLVNGKQLVESRRRVVFYDDYLPKETMNLALGVLKLDNPTFQVQWSKIQDFSTNHSILPELLTPHTNFFSFITHPPQAHDRASERRGDAGHHNRHLHCHGVAQGLRFSIREFLRTPSIMVRSFSNAQPSYPGMLIHGPSVHGLTSDRRQFRINMDLSKEKIERKLQDMCIKELNGLRKYKLIYMDDDSFYLRPTDTGRLMAKYYLAFETMKSFSLLTGNENLPELPRRNAVPEPHFKLYPEVLADCLSLDTKGFSVLHHATVLAKCFKARLWENSKHVSRQLDKIGVAPIYITGERWHHFILKILNRNPPFGSVLVDSVRHLPGYQVHAEQSFGTKGDGAAIRISVVLENGADLRRRGQPETRTAAPCWDLQLLELGLWSKEAGRAPGGTLYIHWISDSYVENPKDVQQRLCYHKCLDKSSYGHLCCKTGVHQKPPTTKKTQIENFMDQLHDKMNSFPTKSQARCRKERKHAGYFHRRSTQFGRRQK</sequence>
<dbReference type="PANTHER" id="PTHR47835">
    <property type="entry name" value="HFM1, ATP DEPENDENT DNA HELICASE HOMOLOG"/>
    <property type="match status" value="1"/>
</dbReference>
<keyword evidence="1" id="KW-0347">Helicase</keyword>
<keyword evidence="2" id="KW-1185">Reference proteome</keyword>
<dbReference type="Gene3D" id="3.40.50.300">
    <property type="entry name" value="P-loop containing nucleotide triphosphate hydrolases"/>
    <property type="match status" value="1"/>
</dbReference>
<dbReference type="InterPro" id="IPR052247">
    <property type="entry name" value="Meiotic_Crossover_Helicase"/>
</dbReference>
<keyword evidence="1" id="KW-0067">ATP-binding</keyword>
<dbReference type="InterPro" id="IPR027417">
    <property type="entry name" value="P-loop_NTPase"/>
</dbReference>
<dbReference type="EMBL" id="BPLR01013948">
    <property type="protein sequence ID" value="GIY64982.1"/>
    <property type="molecule type" value="Genomic_DNA"/>
</dbReference>
<dbReference type="GO" id="GO:0016787">
    <property type="term" value="F:hydrolase activity"/>
    <property type="evidence" value="ECO:0007669"/>
    <property type="project" value="UniProtKB-KW"/>
</dbReference>
<accession>A0AAV4V451</accession>
<organism evidence="1 2">
    <name type="scientific">Caerostris extrusa</name>
    <name type="common">Bark spider</name>
    <name type="synonym">Caerostris bankana</name>
    <dbReference type="NCBI Taxonomy" id="172846"/>
    <lineage>
        <taxon>Eukaryota</taxon>
        <taxon>Metazoa</taxon>
        <taxon>Ecdysozoa</taxon>
        <taxon>Arthropoda</taxon>
        <taxon>Chelicerata</taxon>
        <taxon>Arachnida</taxon>
        <taxon>Araneae</taxon>
        <taxon>Araneomorphae</taxon>
        <taxon>Entelegynae</taxon>
        <taxon>Araneoidea</taxon>
        <taxon>Araneidae</taxon>
        <taxon>Caerostris</taxon>
    </lineage>
</organism>
<reference evidence="1 2" key="1">
    <citation type="submission" date="2021-06" db="EMBL/GenBank/DDBJ databases">
        <title>Caerostris extrusa draft genome.</title>
        <authorList>
            <person name="Kono N."/>
            <person name="Arakawa K."/>
        </authorList>
    </citation>
    <scope>NUCLEOTIDE SEQUENCE [LARGE SCALE GENOMIC DNA]</scope>
</reference>
<dbReference type="GO" id="GO:0043138">
    <property type="term" value="F:3'-5' DNA helicase activity"/>
    <property type="evidence" value="ECO:0007669"/>
    <property type="project" value="UniProtKB-EC"/>
</dbReference>
<dbReference type="Proteomes" id="UP001054945">
    <property type="component" value="Unassembled WGS sequence"/>
</dbReference>
<protein>
    <submittedName>
        <fullName evidence="1">Probable ATP-dependent DNA helicase HFM1</fullName>
    </submittedName>
</protein>